<keyword evidence="3" id="KW-1185">Reference proteome</keyword>
<protein>
    <recommendedName>
        <fullName evidence="1">Cytosolic endo-beta-N-acetylglucosaminidase TIM barrel domain-containing protein</fullName>
    </recommendedName>
</protein>
<dbReference type="PANTHER" id="PTHR13246:SF1">
    <property type="entry name" value="CYTOSOLIC ENDO-BETA-N-ACETYLGLUCOSAMINIDASE"/>
    <property type="match status" value="1"/>
</dbReference>
<feature type="domain" description="Cytosolic endo-beta-N-acetylglucosaminidase TIM barrel" evidence="1">
    <location>
        <begin position="104"/>
        <end position="417"/>
    </location>
</feature>
<reference evidence="3" key="1">
    <citation type="journal article" date="2021" name="BMC Genomics">
        <title>Chromosome-level genome assembly and manually-curated proteome of model necrotroph Parastagonospora nodorum Sn15 reveals a genome-wide trove of candidate effector homologs, and redundancy of virulence-related functions within an accessory chromosome.</title>
        <authorList>
            <person name="Bertazzoni S."/>
            <person name="Jones D.A.B."/>
            <person name="Phan H.T."/>
            <person name="Tan K.-C."/>
            <person name="Hane J.K."/>
        </authorList>
    </citation>
    <scope>NUCLEOTIDE SEQUENCE [LARGE SCALE GENOMIC DNA]</scope>
    <source>
        <strain evidence="3">SN15 / ATCC MYA-4574 / FGSC 10173)</strain>
    </source>
</reference>
<dbReference type="FunFam" id="3.20.20.80:FF:000402">
    <property type="entry name" value="Predicted protein"/>
    <property type="match status" value="1"/>
</dbReference>
<dbReference type="OrthoDB" id="284473at2759"/>
<organism evidence="2 3">
    <name type="scientific">Phaeosphaeria nodorum (strain SN15 / ATCC MYA-4574 / FGSC 10173)</name>
    <name type="common">Glume blotch fungus</name>
    <name type="synonym">Parastagonospora nodorum</name>
    <dbReference type="NCBI Taxonomy" id="321614"/>
    <lineage>
        <taxon>Eukaryota</taxon>
        <taxon>Fungi</taxon>
        <taxon>Dikarya</taxon>
        <taxon>Ascomycota</taxon>
        <taxon>Pezizomycotina</taxon>
        <taxon>Dothideomycetes</taxon>
        <taxon>Pleosporomycetidae</taxon>
        <taxon>Pleosporales</taxon>
        <taxon>Pleosporineae</taxon>
        <taxon>Phaeosphaeriaceae</taxon>
        <taxon>Parastagonospora</taxon>
    </lineage>
</organism>
<dbReference type="Proteomes" id="UP000663193">
    <property type="component" value="Chromosome 6"/>
</dbReference>
<evidence type="ECO:0000313" key="3">
    <source>
        <dbReference type="Proteomes" id="UP000663193"/>
    </source>
</evidence>
<dbReference type="EMBL" id="CP069028">
    <property type="protein sequence ID" value="QRC96330.1"/>
    <property type="molecule type" value="Genomic_DNA"/>
</dbReference>
<dbReference type="Pfam" id="PF03644">
    <property type="entry name" value="Glyco_hydro_85"/>
    <property type="match status" value="1"/>
</dbReference>
<dbReference type="InterPro" id="IPR005201">
    <property type="entry name" value="TIM_ENGase"/>
</dbReference>
<proteinExistence type="predicted"/>
<dbReference type="GO" id="GO:0005829">
    <property type="term" value="C:cytosol"/>
    <property type="evidence" value="ECO:0007669"/>
    <property type="project" value="UniProtKB-SubCell"/>
</dbReference>
<dbReference type="AlphaFoldDB" id="A0A7U2HY91"/>
<evidence type="ECO:0000259" key="1">
    <source>
        <dbReference type="Pfam" id="PF03644"/>
    </source>
</evidence>
<dbReference type="GO" id="GO:0033925">
    <property type="term" value="F:mannosyl-glycoprotein endo-beta-N-acetylglucosaminidase activity"/>
    <property type="evidence" value="ECO:0007669"/>
    <property type="project" value="UniProtKB-EC"/>
</dbReference>
<dbReference type="VEuPathDB" id="FungiDB:JI435_012610"/>
<dbReference type="PANTHER" id="PTHR13246">
    <property type="entry name" value="ENDO BETA N-ACETYLGLUCOSAMINIDASE"/>
    <property type="match status" value="1"/>
</dbReference>
<dbReference type="Gene3D" id="3.20.20.80">
    <property type="entry name" value="Glycosidases"/>
    <property type="match status" value="1"/>
</dbReference>
<dbReference type="InterPro" id="IPR032979">
    <property type="entry name" value="ENGase"/>
</dbReference>
<accession>A0A7U2HY91</accession>
<evidence type="ECO:0000313" key="2">
    <source>
        <dbReference type="EMBL" id="QRC96330.1"/>
    </source>
</evidence>
<name>A0A7U2HY91_PHANO</name>
<sequence length="698" mass="77294">MASILGWKDILRPIRDGYRHLFPTPDTGPSPEERRLQRERDRLKGFEYFDTFDQLEGWEESDSDPLQISNTPLLPRIVGTAAKEGPKARVLLVHDYAGNYHDYENVQGADLAEEMYACEDLQYVDSFVYFSHKLVCVPPPTWANTLHRNGVLALGTILVEPQTKETDRFLQHTSSDGNMTFGLATKLANIAKHYGFDGYLVNIEIPFPREAWSPNILQAFLVQLRDELGDNRQLVWYDALTTSNKISYQNALTASNLLFAQACGGILTNYCWGESEASRSKTIALQSGFPPEQIFFGVDVWAQNNSGSHQSRSTYPKKGGGGTNTGAAVTKLAELGLSAGIFAPAWSFEHFPVQGRAIERTMWHGDDLPNDVDCSCGNAAVRHQQTQGCCITKSARCFPAGWEMFFFTDFSRSFAKHVTDGPLHAQLGAQAPLPIPVPCVNQGSQARIAHRLAQGPQSKLVIEAHNCIQADVLTQYFDCYIPLYSLNMPAVGGLALEVTYRNLATDTGAVPSLSLKLINRDEPRLLPIEDNGGVHTMRAKIGPQTDTDEGGGLKELGFHLTGFGGEGTVPILEIYTISITPLQSDNVPHVHSIYEVQLQHRGEGENKHVRLCWKFTGTTEDRLSGIPYSHLTGPFSYFLVNINGTQCGRTYTLESILTKEMQKTFTEKELEVEIIGVGFVGQNLARHVTALHLSSELI</sequence>
<gene>
    <name evidence="2" type="ORF">JI435_012610</name>
</gene>